<organism evidence="1 2">
    <name type="scientific">Mobilicoccus caccae</name>
    <dbReference type="NCBI Taxonomy" id="1859295"/>
    <lineage>
        <taxon>Bacteria</taxon>
        <taxon>Bacillati</taxon>
        <taxon>Actinomycetota</taxon>
        <taxon>Actinomycetes</taxon>
        <taxon>Micrococcales</taxon>
        <taxon>Dermatophilaceae</taxon>
        <taxon>Mobilicoccus</taxon>
    </lineage>
</organism>
<dbReference type="Proteomes" id="UP001157126">
    <property type="component" value="Unassembled WGS sequence"/>
</dbReference>
<dbReference type="EMBL" id="BSUO01000001">
    <property type="protein sequence ID" value="GMA38473.1"/>
    <property type="molecule type" value="Genomic_DNA"/>
</dbReference>
<name>A0ABQ6IMQ2_9MICO</name>
<protein>
    <submittedName>
        <fullName evidence="1">Uncharacterized protein</fullName>
    </submittedName>
</protein>
<accession>A0ABQ6IMQ2</accession>
<comment type="caution">
    <text evidence="1">The sequence shown here is derived from an EMBL/GenBank/DDBJ whole genome shotgun (WGS) entry which is preliminary data.</text>
</comment>
<evidence type="ECO:0000313" key="1">
    <source>
        <dbReference type="EMBL" id="GMA38473.1"/>
    </source>
</evidence>
<gene>
    <name evidence="1" type="ORF">GCM10025883_05180</name>
</gene>
<sequence length="66" mass="7282">MYQKGTDEPSEDLVRTYMSATSSSDDRESSQVVLPSITRDGAVDLKAIGGVRRRPPVEVTRVDVTR</sequence>
<proteinExistence type="predicted"/>
<keyword evidence="2" id="KW-1185">Reference proteome</keyword>
<reference evidence="2" key="1">
    <citation type="journal article" date="2019" name="Int. J. Syst. Evol. Microbiol.">
        <title>The Global Catalogue of Microorganisms (GCM) 10K type strain sequencing project: providing services to taxonomists for standard genome sequencing and annotation.</title>
        <authorList>
            <consortium name="The Broad Institute Genomics Platform"/>
            <consortium name="The Broad Institute Genome Sequencing Center for Infectious Disease"/>
            <person name="Wu L."/>
            <person name="Ma J."/>
        </authorList>
    </citation>
    <scope>NUCLEOTIDE SEQUENCE [LARGE SCALE GENOMIC DNA]</scope>
    <source>
        <strain evidence="2">NBRC 113072</strain>
    </source>
</reference>
<evidence type="ECO:0000313" key="2">
    <source>
        <dbReference type="Proteomes" id="UP001157126"/>
    </source>
</evidence>